<feature type="region of interest" description="Disordered" evidence="1">
    <location>
        <begin position="898"/>
        <end position="935"/>
    </location>
</feature>
<name>A0A8J6HIA2_TENMO</name>
<feature type="compositionally biased region" description="Basic and acidic residues" evidence="1">
    <location>
        <begin position="1032"/>
        <end position="1046"/>
    </location>
</feature>
<organism evidence="2 3">
    <name type="scientific">Tenebrio molitor</name>
    <name type="common">Yellow mealworm beetle</name>
    <dbReference type="NCBI Taxonomy" id="7067"/>
    <lineage>
        <taxon>Eukaryota</taxon>
        <taxon>Metazoa</taxon>
        <taxon>Ecdysozoa</taxon>
        <taxon>Arthropoda</taxon>
        <taxon>Hexapoda</taxon>
        <taxon>Insecta</taxon>
        <taxon>Pterygota</taxon>
        <taxon>Neoptera</taxon>
        <taxon>Endopterygota</taxon>
        <taxon>Coleoptera</taxon>
        <taxon>Polyphaga</taxon>
        <taxon>Cucujiformia</taxon>
        <taxon>Tenebrionidae</taxon>
        <taxon>Tenebrio</taxon>
    </lineage>
</organism>
<feature type="region of interest" description="Disordered" evidence="1">
    <location>
        <begin position="779"/>
        <end position="803"/>
    </location>
</feature>
<accession>A0A8J6HIA2</accession>
<dbReference type="EMBL" id="JABDTM020015017">
    <property type="protein sequence ID" value="KAH0819265.1"/>
    <property type="molecule type" value="Genomic_DNA"/>
</dbReference>
<reference evidence="2" key="2">
    <citation type="submission" date="2021-08" db="EMBL/GenBank/DDBJ databases">
        <authorList>
            <person name="Eriksson T."/>
        </authorList>
    </citation>
    <scope>NUCLEOTIDE SEQUENCE</scope>
    <source>
        <strain evidence="2">Stoneville</strain>
        <tissue evidence="2">Whole head</tissue>
    </source>
</reference>
<comment type="caution">
    <text evidence="2">The sequence shown here is derived from an EMBL/GenBank/DDBJ whole genome shotgun (WGS) entry which is preliminary data.</text>
</comment>
<reference evidence="2" key="1">
    <citation type="journal article" date="2020" name="J Insects Food Feed">
        <title>The yellow mealworm (Tenebrio molitor) genome: a resource for the emerging insects as food and feed industry.</title>
        <authorList>
            <person name="Eriksson T."/>
            <person name="Andere A."/>
            <person name="Kelstrup H."/>
            <person name="Emery V."/>
            <person name="Picard C."/>
        </authorList>
    </citation>
    <scope>NUCLEOTIDE SEQUENCE</scope>
    <source>
        <strain evidence="2">Stoneville</strain>
        <tissue evidence="2">Whole head</tissue>
    </source>
</reference>
<feature type="compositionally biased region" description="Basic and acidic residues" evidence="1">
    <location>
        <begin position="128"/>
        <end position="139"/>
    </location>
</feature>
<keyword evidence="3" id="KW-1185">Reference proteome</keyword>
<feature type="region of interest" description="Disordered" evidence="1">
    <location>
        <begin position="1028"/>
        <end position="1047"/>
    </location>
</feature>
<feature type="region of interest" description="Disordered" evidence="1">
    <location>
        <begin position="117"/>
        <end position="143"/>
    </location>
</feature>
<evidence type="ECO:0000313" key="2">
    <source>
        <dbReference type="EMBL" id="KAH0819265.1"/>
    </source>
</evidence>
<dbReference type="AlphaFoldDB" id="A0A8J6HIA2"/>
<gene>
    <name evidence="2" type="ORF">GEV33_003526</name>
</gene>
<evidence type="ECO:0000256" key="1">
    <source>
        <dbReference type="SAM" id="MobiDB-lite"/>
    </source>
</evidence>
<dbReference type="Proteomes" id="UP000719412">
    <property type="component" value="Unassembled WGS sequence"/>
</dbReference>
<feature type="region of interest" description="Disordered" evidence="1">
    <location>
        <begin position="405"/>
        <end position="429"/>
    </location>
</feature>
<proteinExistence type="predicted"/>
<evidence type="ECO:0000313" key="3">
    <source>
        <dbReference type="Proteomes" id="UP000719412"/>
    </source>
</evidence>
<sequence length="1075" mass="118970">MSNRSFSIRSLLKSVIRANWSCGGEFEVRRGFASRPGKSWNAIEETVHLLRRAQDVRVKPGASPLTRGCVNTPVGPPSRNPHVVLPPLRAQPALQQRPVPAPSGAHCNADRRPERIAHRHAPPPGLTRIREADRSHGDYKVSTAADPGCSTRLRLHRWHSRTKRRDFHLNSCRFNGSRPFKDAIRRRKLFIRMIDDANVSRLLFFGDAATYVRPVRHVNVEVIDFSVAPYRRGLCKRDTAAAGSYAVTLPGRSPHPLFQISARNATRTAFHNVTVAARCSHGTDGGESGRGGGECDLLKEPRRSEMWGPSGGCLMEWSRMRVQKNYSPISCPSCEPSRDATSPRRVRGQDRHALRELSLSHFHTSRARLNLAEGLASLERTTSRRRRPRAFRNLVAERTCESTGRARLGSGWTRDPEENVSRRSISPERKSERVGGAICSIQKRMRNLCVRAASGRITPTVPGKPLDHVIVFCFVRGRNVDVSARSARHKNSNQELDVTALTFQETHVSDRCLMFHKFGETSPGLALRYARHFFEYQKHNVRSEMIFFFGLFVQLGAAFGCAARFVFDQSCLPTLCRRQKMLQGEVQNFNLQRRQNNEDETNPSNCVVRCAKAEVATVRTAVAARSGALSPGGARRSRQSPALEALGAAATTAVAPEEGEEPVAAVRMRINVPKTGEPDLPGAPHAQTRTARRLKRLYAPPTRRWPPLAISPSRIESLRGPREDLEIVVCCPLHGGILPRGPRRLEASSIQLSSLFRRNFPVALRIRSLTINDHSIRERDSTKAPVLTADQPLDEDVPDGNSGRDERAIAVARSPPSGSTVQVEEEEESVPAALCADRGRPNVSWRAFGSRDATVGPRETSPPEIRVRTLTRRAELKVMMGPGGPACDTHLFARHAADLENVREPNANKEPGRKRRSEGSGTADPEAPDRRSMERRRCRLKEARCRPTLDKNSIKTTCWLAIDKEKFERGRRATSGGGDKMAVLRLFCSGCEQCSLFVRGKSAVAAAVDTGTWCTCRIGATPGRTCPSAIGEGRERGGGGEERASDARTFINVENSRKIGLSLDGESGLLPLETD</sequence>
<feature type="compositionally biased region" description="Basic and acidic residues" evidence="1">
    <location>
        <begin position="414"/>
        <end position="429"/>
    </location>
</feature>
<feature type="compositionally biased region" description="Basic and acidic residues" evidence="1">
    <location>
        <begin position="898"/>
        <end position="911"/>
    </location>
</feature>
<protein>
    <submittedName>
        <fullName evidence="2">Uncharacterized protein</fullName>
    </submittedName>
</protein>